<reference evidence="1" key="2">
    <citation type="journal article" date="2021" name="Microbiome">
        <title>Successional dynamics and alternative stable states in a saline activated sludge microbial community over 9 years.</title>
        <authorList>
            <person name="Wang Y."/>
            <person name="Ye J."/>
            <person name="Ju F."/>
            <person name="Liu L."/>
            <person name="Boyd J.A."/>
            <person name="Deng Y."/>
            <person name="Parks D.H."/>
            <person name="Jiang X."/>
            <person name="Yin X."/>
            <person name="Woodcroft B.J."/>
            <person name="Tyson G.W."/>
            <person name="Hugenholtz P."/>
            <person name="Polz M.F."/>
            <person name="Zhang T."/>
        </authorList>
    </citation>
    <scope>NUCLEOTIDE SEQUENCE</scope>
    <source>
        <strain evidence="1">HKST-UBA13</strain>
    </source>
</reference>
<accession>A0A955IF27</accession>
<organism evidence="1 2">
    <name type="scientific">Candidatus Dojkabacteria bacterium</name>
    <dbReference type="NCBI Taxonomy" id="2099670"/>
    <lineage>
        <taxon>Bacteria</taxon>
        <taxon>Candidatus Dojkabacteria</taxon>
    </lineage>
</organism>
<gene>
    <name evidence="1" type="ORF">KC678_01530</name>
</gene>
<comment type="caution">
    <text evidence="1">The sequence shown here is derived from an EMBL/GenBank/DDBJ whole genome shotgun (WGS) entry which is preliminary data.</text>
</comment>
<evidence type="ECO:0000313" key="2">
    <source>
        <dbReference type="Proteomes" id="UP000775877"/>
    </source>
</evidence>
<sequence length="405" mass="47447">MTPSKHFLFKNKEFLELFLRMADYPLEGSIILQLDSDDEYEFAAELLRRNLISVQDMPQSFIFKEAFERHLKEGYFKIVDRGLYHMQENKDGITQKVPLPRLVCFEKTELDLTNFIKSEYDSLKDPYFRHDTLREIVILVIKNKIKQKSEFKLSEFDLPLAVINLKRCDSNHIIYSDNLIKVTNYTSNKNVDLHLAGFNSIIDNLENLGYIRIVQYEFNPLGSPLVKFTNDYKNEIEAKIAFPSYNNYSISVTKEGLTFFENYQTNIELNSIEFINPKNKIYPSPNQIILNIPDNLVEVKLQEDNVIQTKLNLLVNSDKTLHYSLLNTVRLDFRGEDRLNKNILCNKLSSKNKLMDRVKLRTTLSHIRNSIIQCTGLSPKEFSQYFFDSDDKNFIKINCEIIKPT</sequence>
<reference evidence="1" key="1">
    <citation type="submission" date="2020-04" db="EMBL/GenBank/DDBJ databases">
        <authorList>
            <person name="Zhang T."/>
        </authorList>
    </citation>
    <scope>NUCLEOTIDE SEQUENCE</scope>
    <source>
        <strain evidence="1">HKST-UBA13</strain>
    </source>
</reference>
<evidence type="ECO:0000313" key="1">
    <source>
        <dbReference type="EMBL" id="MCA9380923.1"/>
    </source>
</evidence>
<dbReference type="EMBL" id="JAGQLJ010000031">
    <property type="protein sequence ID" value="MCA9380923.1"/>
    <property type="molecule type" value="Genomic_DNA"/>
</dbReference>
<name>A0A955IF27_9BACT</name>
<dbReference type="Proteomes" id="UP000775877">
    <property type="component" value="Unassembled WGS sequence"/>
</dbReference>
<proteinExistence type="predicted"/>
<protein>
    <submittedName>
        <fullName evidence="1">Uncharacterized protein</fullName>
    </submittedName>
</protein>
<dbReference type="AlphaFoldDB" id="A0A955IF27"/>